<name>A0A164E5C9_9CRUS</name>
<dbReference type="OrthoDB" id="6342018at2759"/>
<sequence length="74" mass="7903">GELHAAATYLESINNLQAACAQAVAAALRRTAPRRAWNISNTVARELSQNVSIPQPNQEIDAVSIVPEPQQPNG</sequence>
<evidence type="ECO:0000313" key="1">
    <source>
        <dbReference type="EMBL" id="KZR96445.1"/>
    </source>
</evidence>
<dbReference type="AlphaFoldDB" id="A0A164E5C9"/>
<feature type="non-terminal residue" evidence="1">
    <location>
        <position position="74"/>
    </location>
</feature>
<evidence type="ECO:0000313" key="2">
    <source>
        <dbReference type="Proteomes" id="UP000076858"/>
    </source>
</evidence>
<feature type="non-terminal residue" evidence="1">
    <location>
        <position position="1"/>
    </location>
</feature>
<gene>
    <name evidence="1" type="ORF">APZ42_009210</name>
</gene>
<accession>A0A164E5C9</accession>
<keyword evidence="2" id="KW-1185">Reference proteome</keyword>
<dbReference type="EMBL" id="LRGB01024910">
    <property type="protein sequence ID" value="KZR96445.1"/>
    <property type="molecule type" value="Genomic_DNA"/>
</dbReference>
<reference evidence="1 2" key="1">
    <citation type="submission" date="2016-03" db="EMBL/GenBank/DDBJ databases">
        <title>EvidentialGene: Evidence-directed Construction of Genes on Genomes.</title>
        <authorList>
            <person name="Gilbert D.G."/>
            <person name="Choi J.-H."/>
            <person name="Mockaitis K."/>
            <person name="Colbourne J."/>
            <person name="Pfrender M."/>
        </authorList>
    </citation>
    <scope>NUCLEOTIDE SEQUENCE [LARGE SCALE GENOMIC DNA]</scope>
    <source>
        <strain evidence="1 2">Xinb3</strain>
        <tissue evidence="1">Complete organism</tissue>
    </source>
</reference>
<dbReference type="Proteomes" id="UP000076858">
    <property type="component" value="Unassembled WGS sequence"/>
</dbReference>
<protein>
    <submittedName>
        <fullName evidence="1">Uncharacterized protein</fullName>
    </submittedName>
</protein>
<comment type="caution">
    <text evidence="1">The sequence shown here is derived from an EMBL/GenBank/DDBJ whole genome shotgun (WGS) entry which is preliminary data.</text>
</comment>
<proteinExistence type="predicted"/>
<organism evidence="1 2">
    <name type="scientific">Daphnia magna</name>
    <dbReference type="NCBI Taxonomy" id="35525"/>
    <lineage>
        <taxon>Eukaryota</taxon>
        <taxon>Metazoa</taxon>
        <taxon>Ecdysozoa</taxon>
        <taxon>Arthropoda</taxon>
        <taxon>Crustacea</taxon>
        <taxon>Branchiopoda</taxon>
        <taxon>Diplostraca</taxon>
        <taxon>Cladocera</taxon>
        <taxon>Anomopoda</taxon>
        <taxon>Daphniidae</taxon>
        <taxon>Daphnia</taxon>
    </lineage>
</organism>